<comment type="caution">
    <text evidence="1">The sequence shown here is derived from an EMBL/GenBank/DDBJ whole genome shotgun (WGS) entry which is preliminary data.</text>
</comment>
<proteinExistence type="predicted"/>
<dbReference type="Proteomes" id="UP000766486">
    <property type="component" value="Unassembled WGS sequence"/>
</dbReference>
<organism evidence="1 2">
    <name type="scientific">Bionectria ochroleuca</name>
    <name type="common">Gliocladium roseum</name>
    <dbReference type="NCBI Taxonomy" id="29856"/>
    <lineage>
        <taxon>Eukaryota</taxon>
        <taxon>Fungi</taxon>
        <taxon>Dikarya</taxon>
        <taxon>Ascomycota</taxon>
        <taxon>Pezizomycotina</taxon>
        <taxon>Sordariomycetes</taxon>
        <taxon>Hypocreomycetidae</taxon>
        <taxon>Hypocreales</taxon>
        <taxon>Bionectriaceae</taxon>
        <taxon>Clonostachys</taxon>
    </lineage>
</organism>
<accession>A0ABY6U6S5</accession>
<evidence type="ECO:0008006" key="3">
    <source>
        <dbReference type="Google" id="ProtNLM"/>
    </source>
</evidence>
<name>A0ABY6U6S5_BIOOC</name>
<feature type="non-terminal residue" evidence="1">
    <location>
        <position position="1"/>
    </location>
</feature>
<evidence type="ECO:0000313" key="2">
    <source>
        <dbReference type="Proteomes" id="UP000766486"/>
    </source>
</evidence>
<protein>
    <recommendedName>
        <fullName evidence="3">F-box domain-containing protein</fullName>
    </recommendedName>
</protein>
<reference evidence="1 2" key="1">
    <citation type="submission" date="2019-06" db="EMBL/GenBank/DDBJ databases">
        <authorList>
            <person name="Broberg M."/>
        </authorList>
    </citation>
    <scope>NUCLEOTIDE SEQUENCE [LARGE SCALE GENOMIC DNA]</scope>
</reference>
<gene>
    <name evidence="1" type="ORF">CLO192961_LOCUS187536</name>
</gene>
<sequence>KDSRQWRDKNDPASPPEIQTKILSQLVVSFGKSSIHAVLRTCKKLYEVALPLSVEVFRNTVPYPGIHGPCSGSRNIQFLRYILISKPWLAKNVKTVILGRFSTDHGRDADGKETAQGQESIDQEELAIYQQYIQRRLGQLQSGDIASWCDSWVEDLGNGTSDAQVALILLACRNVQTLYFEVSDSNHFLRLLRMARHISNGSGRSGEPGSRQDGGHYTDISVPLGSLQERTPADIEASELFALPRIRVYEALGVQAFEESASLSFESLPPRASPVEEIALSNSFCTLTIWHILGICRALKKFEFSFYKPDWLGYPFSMMPGDIMHGVLIHRNTLGYLYLNLEEELDHLWDSWPSYYPERLYLGMKLRDMRCLKTLIVGMRALTGMLASKPYGHHDMPLKVEGAPRMVDCLPDSLERLTIHSCELVESAYNGRLKKLDYICVLYHGWRVNNQEIEDYHHKSLESRPGIRIVGGGQMFEAHRHDLWGTFPLFPEGLKNFMSKIYTPHLRRQHLERRMNWQYCNAEYHYEEDPHLFDE</sequence>
<feature type="non-terminal residue" evidence="1">
    <location>
        <position position="535"/>
    </location>
</feature>
<evidence type="ECO:0000313" key="1">
    <source>
        <dbReference type="EMBL" id="VUC26304.1"/>
    </source>
</evidence>
<dbReference type="EMBL" id="CABFNS010000746">
    <property type="protein sequence ID" value="VUC26304.1"/>
    <property type="molecule type" value="Genomic_DNA"/>
</dbReference>
<keyword evidence="2" id="KW-1185">Reference proteome</keyword>